<keyword evidence="2" id="KW-0472">Membrane</keyword>
<keyword evidence="2" id="KW-1133">Transmembrane helix</keyword>
<organism evidence="3 4">
    <name type="scientific">Sporosarcina contaminans</name>
    <dbReference type="NCBI Taxonomy" id="633403"/>
    <lineage>
        <taxon>Bacteria</taxon>
        <taxon>Bacillati</taxon>
        <taxon>Bacillota</taxon>
        <taxon>Bacilli</taxon>
        <taxon>Bacillales</taxon>
        <taxon>Caryophanaceae</taxon>
        <taxon>Sporosarcina</taxon>
    </lineage>
</organism>
<feature type="coiled-coil region" evidence="1">
    <location>
        <begin position="30"/>
        <end position="72"/>
    </location>
</feature>
<accession>A0ABW3TTT2</accession>
<protein>
    <recommendedName>
        <fullName evidence="5">Swarming motility protein SwrB</fullName>
    </recommendedName>
</protein>
<evidence type="ECO:0000313" key="4">
    <source>
        <dbReference type="Proteomes" id="UP001597231"/>
    </source>
</evidence>
<sequence length="184" mass="21102">MQTIFLVFLFLLNMIAFYIIALLYVKVSKFNNLEMKQQKLMEEMDNAIGAYLTEMKDENERLIKIIEERQQKDDVYHAGSQGDNMKESNTDKIVAQAESDFVLKSPKIPVKMALKSYQSMPISAKKTETDKAVEDPVQETAAEPIEMDDRSLAFSMQQQGMSVEEIAKQLGKGKTYVELLLKFR</sequence>
<dbReference type="RefSeq" id="WP_381479788.1">
    <property type="nucleotide sequence ID" value="NZ_JBHTLT010000016.1"/>
</dbReference>
<keyword evidence="4" id="KW-1185">Reference proteome</keyword>
<dbReference type="Proteomes" id="UP001597231">
    <property type="component" value="Unassembled WGS sequence"/>
</dbReference>
<evidence type="ECO:0000313" key="3">
    <source>
        <dbReference type="EMBL" id="MFD1204176.1"/>
    </source>
</evidence>
<dbReference type="EMBL" id="JBHTLT010000016">
    <property type="protein sequence ID" value="MFD1204176.1"/>
    <property type="molecule type" value="Genomic_DNA"/>
</dbReference>
<name>A0ABW3TTT2_9BACL</name>
<proteinExistence type="predicted"/>
<gene>
    <name evidence="3" type="ORF">ACFQ38_03385</name>
</gene>
<evidence type="ECO:0000256" key="1">
    <source>
        <dbReference type="SAM" id="Coils"/>
    </source>
</evidence>
<feature type="transmembrane region" description="Helical" evidence="2">
    <location>
        <begin position="6"/>
        <end position="25"/>
    </location>
</feature>
<evidence type="ECO:0000256" key="2">
    <source>
        <dbReference type="SAM" id="Phobius"/>
    </source>
</evidence>
<reference evidence="4" key="1">
    <citation type="journal article" date="2019" name="Int. J. Syst. Evol. Microbiol.">
        <title>The Global Catalogue of Microorganisms (GCM) 10K type strain sequencing project: providing services to taxonomists for standard genome sequencing and annotation.</title>
        <authorList>
            <consortium name="The Broad Institute Genomics Platform"/>
            <consortium name="The Broad Institute Genome Sequencing Center for Infectious Disease"/>
            <person name="Wu L."/>
            <person name="Ma J."/>
        </authorList>
    </citation>
    <scope>NUCLEOTIDE SEQUENCE [LARGE SCALE GENOMIC DNA]</scope>
    <source>
        <strain evidence="4">CCUG 53915</strain>
    </source>
</reference>
<keyword evidence="2" id="KW-0812">Transmembrane</keyword>
<comment type="caution">
    <text evidence="3">The sequence shown here is derived from an EMBL/GenBank/DDBJ whole genome shotgun (WGS) entry which is preliminary data.</text>
</comment>
<keyword evidence="1" id="KW-0175">Coiled coil</keyword>
<evidence type="ECO:0008006" key="5">
    <source>
        <dbReference type="Google" id="ProtNLM"/>
    </source>
</evidence>